<evidence type="ECO:0000313" key="3">
    <source>
        <dbReference type="EMBL" id="ACD95671.1"/>
    </source>
</evidence>
<proteinExistence type="predicted"/>
<keyword evidence="1" id="KW-0328">Glycosyltransferase</keyword>
<dbReference type="CAZy" id="GT9">
    <property type="family name" value="Glycosyltransferase Family 9"/>
</dbReference>
<organism evidence="3 4">
    <name type="scientific">Trichlorobacter lovleyi (strain ATCC BAA-1151 / DSM 17278 / SZ)</name>
    <name type="common">Geobacter lovleyi</name>
    <dbReference type="NCBI Taxonomy" id="398767"/>
    <lineage>
        <taxon>Bacteria</taxon>
        <taxon>Pseudomonadati</taxon>
        <taxon>Thermodesulfobacteriota</taxon>
        <taxon>Desulfuromonadia</taxon>
        <taxon>Geobacterales</taxon>
        <taxon>Geobacteraceae</taxon>
        <taxon>Trichlorobacter</taxon>
    </lineage>
</organism>
<dbReference type="HOGENOM" id="CLU_038371_3_0_7"/>
<dbReference type="Gene3D" id="3.40.50.2000">
    <property type="entry name" value="Glycogen Phosphorylase B"/>
    <property type="match status" value="2"/>
</dbReference>
<dbReference type="PANTHER" id="PTHR30160:SF7">
    <property type="entry name" value="ADP-HEPTOSE--LPS HEPTOSYLTRANSFERASE 2"/>
    <property type="match status" value="1"/>
</dbReference>
<dbReference type="Pfam" id="PF01075">
    <property type="entry name" value="Glyco_transf_9"/>
    <property type="match status" value="1"/>
</dbReference>
<sequence>MVDGILGRVLTTLLPPSAASVIQVLPQSLILIRPGGIGDAALLVPVLHHLKKKYPTIHITILAERRNAGVFSLIPDVNQLYCYDRPAEFWHAVRGKYDVVIDTEQWHRLSAVVARLIRSPIKIGFATNERRRMFTHALPYSHDEYEVSSFKRLLEPLTDVSEQTEATIPFLTIPVTSKESARKLLATLGDKPFVTIFPGASIPERRWGADRFRAVAAALVQKGYGVVVVGGTVDQTDAQTIAGESGLDLAGRTSLAETAAVISRSALLISADSGLLHVAVGLGVPTVSLFGPGRALKWAPHGKLHTVINKNLSCSPCTTFGTTPPCPHSARCMQEISVSEVIDHCVEHLEHTAG</sequence>
<keyword evidence="2 3" id="KW-0808">Transferase</keyword>
<dbReference type="GO" id="GO:0008713">
    <property type="term" value="F:ADP-heptose-lipopolysaccharide heptosyltransferase activity"/>
    <property type="evidence" value="ECO:0007669"/>
    <property type="project" value="TreeGrafter"/>
</dbReference>
<dbReference type="GO" id="GO:0005829">
    <property type="term" value="C:cytosol"/>
    <property type="evidence" value="ECO:0007669"/>
    <property type="project" value="TreeGrafter"/>
</dbReference>
<reference evidence="3 4" key="1">
    <citation type="submission" date="2008-05" db="EMBL/GenBank/DDBJ databases">
        <title>Complete sequence of chromosome of Geobacter lovleyi SZ.</title>
        <authorList>
            <consortium name="US DOE Joint Genome Institute"/>
            <person name="Lucas S."/>
            <person name="Copeland A."/>
            <person name="Lapidus A."/>
            <person name="Glavina del Rio T."/>
            <person name="Dalin E."/>
            <person name="Tice H."/>
            <person name="Bruce D."/>
            <person name="Goodwin L."/>
            <person name="Pitluck S."/>
            <person name="Chertkov O."/>
            <person name="Meincke L."/>
            <person name="Brettin T."/>
            <person name="Detter J.C."/>
            <person name="Han C."/>
            <person name="Tapia R."/>
            <person name="Kuske C.R."/>
            <person name="Schmutz J."/>
            <person name="Larimer F."/>
            <person name="Land M."/>
            <person name="Hauser L."/>
            <person name="Kyrpides N."/>
            <person name="Mikhailova N."/>
            <person name="Sung Y."/>
            <person name="Fletcher K.E."/>
            <person name="Ritalahti K.M."/>
            <person name="Loeffler F.E."/>
            <person name="Richardson P."/>
        </authorList>
    </citation>
    <scope>NUCLEOTIDE SEQUENCE [LARGE SCALE GENOMIC DNA]</scope>
    <source>
        <strain evidence="4">ATCC BAA-1151 / DSM 17278 / SZ</strain>
    </source>
</reference>
<dbReference type="KEGG" id="glo:Glov_1955"/>
<evidence type="ECO:0000313" key="4">
    <source>
        <dbReference type="Proteomes" id="UP000002420"/>
    </source>
</evidence>
<dbReference type="InterPro" id="IPR002201">
    <property type="entry name" value="Glyco_trans_9"/>
</dbReference>
<name>B3E2L4_TRIL1</name>
<dbReference type="PANTHER" id="PTHR30160">
    <property type="entry name" value="TETRAACYLDISACCHARIDE 4'-KINASE-RELATED"/>
    <property type="match status" value="1"/>
</dbReference>
<accession>B3E2L4</accession>
<dbReference type="Proteomes" id="UP000002420">
    <property type="component" value="Chromosome"/>
</dbReference>
<evidence type="ECO:0000256" key="2">
    <source>
        <dbReference type="ARBA" id="ARBA00022679"/>
    </source>
</evidence>
<dbReference type="InterPro" id="IPR051199">
    <property type="entry name" value="LPS_LOS_Heptosyltrfase"/>
</dbReference>
<evidence type="ECO:0000256" key="1">
    <source>
        <dbReference type="ARBA" id="ARBA00022676"/>
    </source>
</evidence>
<dbReference type="CDD" id="cd03789">
    <property type="entry name" value="GT9_LPS_heptosyltransferase"/>
    <property type="match status" value="1"/>
</dbReference>
<dbReference type="GO" id="GO:0009244">
    <property type="term" value="P:lipopolysaccharide core region biosynthetic process"/>
    <property type="evidence" value="ECO:0007669"/>
    <property type="project" value="TreeGrafter"/>
</dbReference>
<keyword evidence="4" id="KW-1185">Reference proteome</keyword>
<gene>
    <name evidence="3" type="ordered locus">Glov_1955</name>
</gene>
<dbReference type="EMBL" id="CP001089">
    <property type="protein sequence ID" value="ACD95671.1"/>
    <property type="molecule type" value="Genomic_DNA"/>
</dbReference>
<protein>
    <submittedName>
        <fullName evidence="3">Glycosyl transferase family 9</fullName>
    </submittedName>
</protein>
<dbReference type="STRING" id="398767.Glov_1955"/>
<dbReference type="SUPFAM" id="SSF53756">
    <property type="entry name" value="UDP-Glycosyltransferase/glycogen phosphorylase"/>
    <property type="match status" value="1"/>
</dbReference>
<dbReference type="AlphaFoldDB" id="B3E2L4"/>
<dbReference type="eggNOG" id="COG0859">
    <property type="taxonomic scope" value="Bacteria"/>
</dbReference>